<keyword evidence="2" id="KW-1185">Reference proteome</keyword>
<dbReference type="EMBL" id="AWWV01009759">
    <property type="protein sequence ID" value="OMO84171.1"/>
    <property type="molecule type" value="Genomic_DNA"/>
</dbReference>
<dbReference type="AlphaFoldDB" id="A0A1R3INN5"/>
<accession>A0A1R3INN5</accession>
<gene>
    <name evidence="1" type="ORF">CCACVL1_10967</name>
</gene>
<evidence type="ECO:0000313" key="1">
    <source>
        <dbReference type="EMBL" id="OMO84171.1"/>
    </source>
</evidence>
<protein>
    <submittedName>
        <fullName evidence="1">Uncharacterized protein</fullName>
    </submittedName>
</protein>
<comment type="caution">
    <text evidence="1">The sequence shown here is derived from an EMBL/GenBank/DDBJ whole genome shotgun (WGS) entry which is preliminary data.</text>
</comment>
<evidence type="ECO:0000313" key="2">
    <source>
        <dbReference type="Proteomes" id="UP000188268"/>
    </source>
</evidence>
<name>A0A1R3INN5_COCAP</name>
<reference evidence="1 2" key="1">
    <citation type="submission" date="2013-09" db="EMBL/GenBank/DDBJ databases">
        <title>Corchorus capsularis genome sequencing.</title>
        <authorList>
            <person name="Alam M."/>
            <person name="Haque M.S."/>
            <person name="Islam M.S."/>
            <person name="Emdad E.M."/>
            <person name="Islam M.M."/>
            <person name="Ahmed B."/>
            <person name="Halim A."/>
            <person name="Hossen Q.M.M."/>
            <person name="Hossain M.Z."/>
            <person name="Ahmed R."/>
            <person name="Khan M.M."/>
            <person name="Islam R."/>
            <person name="Rashid M.M."/>
            <person name="Khan S.A."/>
            <person name="Rahman M.S."/>
            <person name="Alam M."/>
        </authorList>
    </citation>
    <scope>NUCLEOTIDE SEQUENCE [LARGE SCALE GENOMIC DNA]</scope>
    <source>
        <strain evidence="2">cv. CVL-1</strain>
        <tissue evidence="1">Whole seedling</tissue>
    </source>
</reference>
<sequence>MQNKYALARVDDQEISFQKSVFVWPSGAVGGYGDG</sequence>
<dbReference type="Proteomes" id="UP000188268">
    <property type="component" value="Unassembled WGS sequence"/>
</dbReference>
<proteinExistence type="predicted"/>
<dbReference type="Gramene" id="OMO84171">
    <property type="protein sequence ID" value="OMO84171"/>
    <property type="gene ID" value="CCACVL1_10967"/>
</dbReference>
<organism evidence="1 2">
    <name type="scientific">Corchorus capsularis</name>
    <name type="common">Jute</name>
    <dbReference type="NCBI Taxonomy" id="210143"/>
    <lineage>
        <taxon>Eukaryota</taxon>
        <taxon>Viridiplantae</taxon>
        <taxon>Streptophyta</taxon>
        <taxon>Embryophyta</taxon>
        <taxon>Tracheophyta</taxon>
        <taxon>Spermatophyta</taxon>
        <taxon>Magnoliopsida</taxon>
        <taxon>eudicotyledons</taxon>
        <taxon>Gunneridae</taxon>
        <taxon>Pentapetalae</taxon>
        <taxon>rosids</taxon>
        <taxon>malvids</taxon>
        <taxon>Malvales</taxon>
        <taxon>Malvaceae</taxon>
        <taxon>Grewioideae</taxon>
        <taxon>Apeibeae</taxon>
        <taxon>Corchorus</taxon>
    </lineage>
</organism>